<feature type="non-terminal residue" evidence="1">
    <location>
        <position position="1"/>
    </location>
</feature>
<accession>A0A0F8ZKK1</accession>
<evidence type="ECO:0000313" key="1">
    <source>
        <dbReference type="EMBL" id="KKK60471.1"/>
    </source>
</evidence>
<name>A0A0F8ZKK1_9ZZZZ</name>
<proteinExistence type="predicted"/>
<organism evidence="1">
    <name type="scientific">marine sediment metagenome</name>
    <dbReference type="NCBI Taxonomy" id="412755"/>
    <lineage>
        <taxon>unclassified sequences</taxon>
        <taxon>metagenomes</taxon>
        <taxon>ecological metagenomes</taxon>
    </lineage>
</organism>
<sequence>FLGKCRREKIASIIKYRKEHSYRAPNGTRTMAKCHPDRIVHSFGLCNACYSRRWKEKQLLKKVG</sequence>
<protein>
    <submittedName>
        <fullName evidence="1">Uncharacterized protein</fullName>
    </submittedName>
</protein>
<gene>
    <name evidence="1" type="ORF">LCGC14_3024050</name>
</gene>
<comment type="caution">
    <text evidence="1">The sequence shown here is derived from an EMBL/GenBank/DDBJ whole genome shotgun (WGS) entry which is preliminary data.</text>
</comment>
<dbReference type="AlphaFoldDB" id="A0A0F8ZKK1"/>
<dbReference type="EMBL" id="LAZR01062955">
    <property type="protein sequence ID" value="KKK60471.1"/>
    <property type="molecule type" value="Genomic_DNA"/>
</dbReference>
<reference evidence="1" key="1">
    <citation type="journal article" date="2015" name="Nature">
        <title>Complex archaea that bridge the gap between prokaryotes and eukaryotes.</title>
        <authorList>
            <person name="Spang A."/>
            <person name="Saw J.H."/>
            <person name="Jorgensen S.L."/>
            <person name="Zaremba-Niedzwiedzka K."/>
            <person name="Martijn J."/>
            <person name="Lind A.E."/>
            <person name="van Eijk R."/>
            <person name="Schleper C."/>
            <person name="Guy L."/>
            <person name="Ettema T.J."/>
        </authorList>
    </citation>
    <scope>NUCLEOTIDE SEQUENCE</scope>
</reference>